<reference evidence="2 3" key="2">
    <citation type="submission" date="2016-08" db="EMBL/GenBank/DDBJ databases">
        <title>Orenia metallireducens sp. nov. strain Z6, a Novel Metal-reducing Firmicute from the Deep Subsurface.</title>
        <authorList>
            <person name="Maxim B.I."/>
            <person name="Kenneth K."/>
            <person name="Flynn T.M."/>
            <person name="Oloughlin E.J."/>
            <person name="Locke R.A."/>
            <person name="Weber J.R."/>
            <person name="Egan S.M."/>
            <person name="Mackie R.I."/>
            <person name="Cann I.K."/>
        </authorList>
    </citation>
    <scope>NUCLEOTIDE SEQUENCE [LARGE SCALE GENOMIC DNA]</scope>
    <source>
        <strain evidence="2 3">Z6</strain>
    </source>
</reference>
<dbReference type="AlphaFoldDB" id="A0A1C0ACQ9"/>
<feature type="coiled-coil region" evidence="1">
    <location>
        <begin position="1"/>
        <end position="74"/>
    </location>
</feature>
<organism evidence="2 3">
    <name type="scientific">Orenia metallireducens</name>
    <dbReference type="NCBI Taxonomy" id="1413210"/>
    <lineage>
        <taxon>Bacteria</taxon>
        <taxon>Bacillati</taxon>
        <taxon>Bacillota</taxon>
        <taxon>Clostridia</taxon>
        <taxon>Halanaerobiales</taxon>
        <taxon>Halobacteroidaceae</taxon>
        <taxon>Orenia</taxon>
    </lineage>
</organism>
<name>A0A1C0ACQ9_9FIRM</name>
<comment type="caution">
    <text evidence="2">The sequence shown here is derived from an EMBL/GenBank/DDBJ whole genome shotgun (WGS) entry which is preliminary data.</text>
</comment>
<proteinExistence type="predicted"/>
<protein>
    <submittedName>
        <fullName evidence="2">Uncharacterized protein</fullName>
    </submittedName>
</protein>
<evidence type="ECO:0000313" key="2">
    <source>
        <dbReference type="EMBL" id="OCL28151.1"/>
    </source>
</evidence>
<sequence length="88" mass="10289">MAKYEQEITQIKKELDTANRLKMQSEARMESLKKDNEKLVAEIKEFGVEPENLEEEIKKTEAKLQKLLKQAKEMLPDKDVLQGKVNKE</sequence>
<reference evidence="3" key="1">
    <citation type="submission" date="2016-07" db="EMBL/GenBank/DDBJ databases">
        <authorList>
            <person name="Florea S."/>
            <person name="Webb J.S."/>
            <person name="Jaromczyk J."/>
            <person name="Schardl C.L."/>
        </authorList>
    </citation>
    <scope>NUCLEOTIDE SEQUENCE [LARGE SCALE GENOMIC DNA]</scope>
    <source>
        <strain evidence="3">Z6</strain>
    </source>
</reference>
<dbReference type="OrthoDB" id="1955122at2"/>
<evidence type="ECO:0000256" key="1">
    <source>
        <dbReference type="SAM" id="Coils"/>
    </source>
</evidence>
<dbReference type="EMBL" id="LWDV01000006">
    <property type="protein sequence ID" value="OCL28151.1"/>
    <property type="molecule type" value="Genomic_DNA"/>
</dbReference>
<keyword evidence="1" id="KW-0175">Coiled coil</keyword>
<keyword evidence="3" id="KW-1185">Reference proteome</keyword>
<evidence type="ECO:0000313" key="3">
    <source>
        <dbReference type="Proteomes" id="UP000093514"/>
    </source>
</evidence>
<dbReference type="Proteomes" id="UP000093514">
    <property type="component" value="Unassembled WGS sequence"/>
</dbReference>
<gene>
    <name evidence="2" type="ORF">U472_02245</name>
</gene>
<accession>A0A1C0ACQ9</accession>